<organism evidence="2 3">
    <name type="scientific">Henosepilachna vigintioctopunctata</name>
    <dbReference type="NCBI Taxonomy" id="420089"/>
    <lineage>
        <taxon>Eukaryota</taxon>
        <taxon>Metazoa</taxon>
        <taxon>Ecdysozoa</taxon>
        <taxon>Arthropoda</taxon>
        <taxon>Hexapoda</taxon>
        <taxon>Insecta</taxon>
        <taxon>Pterygota</taxon>
        <taxon>Neoptera</taxon>
        <taxon>Endopterygota</taxon>
        <taxon>Coleoptera</taxon>
        <taxon>Polyphaga</taxon>
        <taxon>Cucujiformia</taxon>
        <taxon>Coccinelloidea</taxon>
        <taxon>Coccinellidae</taxon>
        <taxon>Epilachninae</taxon>
        <taxon>Epilachnini</taxon>
        <taxon>Henosepilachna</taxon>
    </lineage>
</organism>
<name>A0AAW1V560_9CUCU</name>
<keyword evidence="3" id="KW-1185">Reference proteome</keyword>
<evidence type="ECO:0000313" key="3">
    <source>
        <dbReference type="Proteomes" id="UP001431783"/>
    </source>
</evidence>
<dbReference type="EMBL" id="JARQZJ010000126">
    <property type="protein sequence ID" value="KAK9890831.1"/>
    <property type="molecule type" value="Genomic_DNA"/>
</dbReference>
<evidence type="ECO:0000256" key="1">
    <source>
        <dbReference type="SAM" id="SignalP"/>
    </source>
</evidence>
<feature type="signal peptide" evidence="1">
    <location>
        <begin position="1"/>
        <end position="15"/>
    </location>
</feature>
<protein>
    <submittedName>
        <fullName evidence="2">Uncharacterized protein</fullName>
    </submittedName>
</protein>
<sequence>MIVFLSLVGLEAVEGEVNVEAMTCRDSVKIPVAKLNADGLNNQVLFIYLTLTPQLLFFDTRPVHQIKINSLGYVPPSGSYITSRSNSSRKLKESYTPTVRFIASMSPCA</sequence>
<accession>A0AAW1V560</accession>
<gene>
    <name evidence="2" type="ORF">WA026_012177</name>
</gene>
<proteinExistence type="predicted"/>
<evidence type="ECO:0000313" key="2">
    <source>
        <dbReference type="EMBL" id="KAK9890831.1"/>
    </source>
</evidence>
<keyword evidence="1" id="KW-0732">Signal</keyword>
<dbReference type="AlphaFoldDB" id="A0AAW1V560"/>
<reference evidence="2 3" key="1">
    <citation type="submission" date="2023-03" db="EMBL/GenBank/DDBJ databases">
        <title>Genome insight into feeding habits of ladybird beetles.</title>
        <authorList>
            <person name="Li H.-S."/>
            <person name="Huang Y.-H."/>
            <person name="Pang H."/>
        </authorList>
    </citation>
    <scope>NUCLEOTIDE SEQUENCE [LARGE SCALE GENOMIC DNA]</scope>
    <source>
        <strain evidence="2">SYSU_2023b</strain>
        <tissue evidence="2">Whole body</tissue>
    </source>
</reference>
<dbReference type="Proteomes" id="UP001431783">
    <property type="component" value="Unassembled WGS sequence"/>
</dbReference>
<feature type="chain" id="PRO_5043766320" evidence="1">
    <location>
        <begin position="16"/>
        <end position="109"/>
    </location>
</feature>
<comment type="caution">
    <text evidence="2">The sequence shown here is derived from an EMBL/GenBank/DDBJ whole genome shotgun (WGS) entry which is preliminary data.</text>
</comment>